<dbReference type="AlphaFoldDB" id="A0A690LPC6"/>
<comment type="caution">
    <text evidence="2">The sequence shown here is derived from an EMBL/GenBank/DDBJ whole genome shotgun (WGS) entry which is preliminary data.</text>
</comment>
<protein>
    <submittedName>
        <fullName evidence="2">Uncharacterized protein</fullName>
    </submittedName>
</protein>
<reference evidence="2 3" key="1">
    <citation type="submission" date="2018-05" db="EMBL/GenBank/DDBJ databases">
        <authorList>
            <consortium name="PulseNet: The National Subtyping Network for Foodborne Disease Surveillance"/>
            <person name="Tarr C.L."/>
            <person name="Trees E."/>
            <person name="Katz L.S."/>
            <person name="Carleton-Romer H.A."/>
            <person name="Stroika S."/>
            <person name="Kucerova Z."/>
            <person name="Roache K.F."/>
            <person name="Sabol A.L."/>
            <person name="Besser J."/>
            <person name="Gerner-Smidt P."/>
        </authorList>
    </citation>
    <scope>NUCLEOTIDE SEQUENCE [LARGE SCALE GENOMIC DNA]</scope>
    <source>
        <strain evidence="2 3">PNUSAC001435</strain>
    </source>
</reference>
<keyword evidence="1" id="KW-1133">Transmembrane helix</keyword>
<dbReference type="EMBL" id="AACBVJ010000018">
    <property type="protein sequence ID" value="EAJ9198128.1"/>
    <property type="molecule type" value="Genomic_DNA"/>
</dbReference>
<feature type="transmembrane region" description="Helical" evidence="1">
    <location>
        <begin position="38"/>
        <end position="61"/>
    </location>
</feature>
<name>A0A690LPC6_CAMCO</name>
<evidence type="ECO:0000256" key="1">
    <source>
        <dbReference type="SAM" id="Phobius"/>
    </source>
</evidence>
<accession>A0A690LPC6</accession>
<keyword evidence="1" id="KW-0472">Membrane</keyword>
<evidence type="ECO:0000313" key="2">
    <source>
        <dbReference type="EMBL" id="EAJ9198128.1"/>
    </source>
</evidence>
<evidence type="ECO:0000313" key="3">
    <source>
        <dbReference type="Proteomes" id="UP000382436"/>
    </source>
</evidence>
<gene>
    <name evidence="2" type="ORF">BZ274_08130</name>
</gene>
<organism evidence="2 3">
    <name type="scientific">Campylobacter coli</name>
    <dbReference type="NCBI Taxonomy" id="195"/>
    <lineage>
        <taxon>Bacteria</taxon>
        <taxon>Pseudomonadati</taxon>
        <taxon>Campylobacterota</taxon>
        <taxon>Epsilonproteobacteria</taxon>
        <taxon>Campylobacterales</taxon>
        <taxon>Campylobacteraceae</taxon>
        <taxon>Campylobacter</taxon>
    </lineage>
</organism>
<dbReference type="Proteomes" id="UP000382436">
    <property type="component" value="Unassembled WGS sequence"/>
</dbReference>
<proteinExistence type="predicted"/>
<keyword evidence="1" id="KW-0812">Transmembrane</keyword>
<sequence>MGIICMFGIFSLAYVLTIALTPDFEQFLAENQIKTVKILLINLAILLMKINALIFLEFFVIKKT</sequence>